<name>A0A1I7RMF3_BURXY</name>
<dbReference type="WBParaSite" id="BXY_0188800.1">
    <property type="protein sequence ID" value="BXY_0188800.1"/>
    <property type="gene ID" value="BXY_0188800"/>
</dbReference>
<keyword evidence="2" id="KW-0732">Signal</keyword>
<feature type="region of interest" description="Disordered" evidence="1">
    <location>
        <begin position="38"/>
        <end position="57"/>
    </location>
</feature>
<dbReference type="Proteomes" id="UP000095284">
    <property type="component" value="Unplaced"/>
</dbReference>
<dbReference type="OrthoDB" id="5875347at2759"/>
<feature type="signal peptide" evidence="2">
    <location>
        <begin position="1"/>
        <end position="20"/>
    </location>
</feature>
<evidence type="ECO:0000313" key="6">
    <source>
        <dbReference type="Proteomes" id="UP000659654"/>
    </source>
</evidence>
<feature type="compositionally biased region" description="Acidic residues" evidence="1">
    <location>
        <begin position="38"/>
        <end position="52"/>
    </location>
</feature>
<gene>
    <name evidence="3" type="ORF">BXYJ_LOCUS10237</name>
</gene>
<sequence>MTGLFRSLAILLICSLLADSLVIYRRKPKPRLVCHEEYDDELSSENSSDGDADGYQVTTTAVRVKKPKTRTKRESEKITLRFDERVKRMDLQDGDFEIIGENLSSEEKAAIKQKLVQTCNTLNIRNV</sequence>
<dbReference type="Proteomes" id="UP000659654">
    <property type="component" value="Unassembled WGS sequence"/>
</dbReference>
<evidence type="ECO:0000256" key="1">
    <source>
        <dbReference type="SAM" id="MobiDB-lite"/>
    </source>
</evidence>
<feature type="chain" id="PRO_5035399460" evidence="2">
    <location>
        <begin position="21"/>
        <end position="127"/>
    </location>
</feature>
<dbReference type="EMBL" id="CAJFCV020000004">
    <property type="protein sequence ID" value="CAG9118435.1"/>
    <property type="molecule type" value="Genomic_DNA"/>
</dbReference>
<protein>
    <submittedName>
        <fullName evidence="3">(pine wood nematode) hypothetical protein</fullName>
    </submittedName>
</protein>
<accession>A0A1I7RMF3</accession>
<keyword evidence="6" id="KW-1185">Reference proteome</keyword>
<evidence type="ECO:0000313" key="4">
    <source>
        <dbReference type="EMBL" id="CAG9118435.1"/>
    </source>
</evidence>
<organism evidence="5 7">
    <name type="scientific">Bursaphelenchus xylophilus</name>
    <name type="common">Pinewood nematode worm</name>
    <name type="synonym">Aphelenchoides xylophilus</name>
    <dbReference type="NCBI Taxonomy" id="6326"/>
    <lineage>
        <taxon>Eukaryota</taxon>
        <taxon>Metazoa</taxon>
        <taxon>Ecdysozoa</taxon>
        <taxon>Nematoda</taxon>
        <taxon>Chromadorea</taxon>
        <taxon>Rhabditida</taxon>
        <taxon>Tylenchina</taxon>
        <taxon>Tylenchomorpha</taxon>
        <taxon>Aphelenchoidea</taxon>
        <taxon>Aphelenchoididae</taxon>
        <taxon>Bursaphelenchus</taxon>
    </lineage>
</organism>
<evidence type="ECO:0000313" key="3">
    <source>
        <dbReference type="EMBL" id="CAD5228023.1"/>
    </source>
</evidence>
<dbReference type="SMR" id="A0A1I7RMF3"/>
<evidence type="ECO:0000256" key="2">
    <source>
        <dbReference type="SAM" id="SignalP"/>
    </source>
</evidence>
<dbReference type="Proteomes" id="UP000582659">
    <property type="component" value="Unassembled WGS sequence"/>
</dbReference>
<evidence type="ECO:0000313" key="5">
    <source>
        <dbReference type="Proteomes" id="UP000095284"/>
    </source>
</evidence>
<proteinExistence type="predicted"/>
<dbReference type="AlphaFoldDB" id="A0A1I7RMF3"/>
<reference evidence="7" key="1">
    <citation type="submission" date="2016-11" db="UniProtKB">
        <authorList>
            <consortium name="WormBaseParasite"/>
        </authorList>
    </citation>
    <scope>IDENTIFICATION</scope>
</reference>
<evidence type="ECO:0000313" key="7">
    <source>
        <dbReference type="WBParaSite" id="BXY_0188800.1"/>
    </source>
</evidence>
<dbReference type="EMBL" id="CAJFDI010000004">
    <property type="protein sequence ID" value="CAD5228023.1"/>
    <property type="molecule type" value="Genomic_DNA"/>
</dbReference>
<reference evidence="4" key="2">
    <citation type="submission" date="2020-08" db="EMBL/GenBank/DDBJ databases">
        <authorList>
            <person name="Kikuchi T."/>
        </authorList>
    </citation>
    <scope>NUCLEOTIDE SEQUENCE</scope>
    <source>
        <strain evidence="3">Ka4C1</strain>
    </source>
</reference>